<dbReference type="InterPro" id="IPR036508">
    <property type="entry name" value="Chitin-bd_dom_sf"/>
</dbReference>
<evidence type="ECO:0000259" key="1">
    <source>
        <dbReference type="PROSITE" id="PS50940"/>
    </source>
</evidence>
<sequence length="259" mass="29436">MPVLPDSTKDQNALRKLVAKRGPFALSRAISSCKEGRRQDCEDCTTVKICSYDQTALASFRCQDVDPSKPYCTGEGICSSSQEQDVVCNKVNDLCPMGSPGFYPDPSNCTRYLYCDAEMLGYEQNCLAANNVYNQSTASCFLKRRTSDCFQVDCNNSRNKDKWFVYTPFPQLYFLCSANGVIMFKCPRETDVFDLELKRCEFECREAGRFTHPNSRMYYECAYISTSKIQKFEQTCPPLLEFDAKEQKCVSKSAEKSVV</sequence>
<dbReference type="InterPro" id="IPR002557">
    <property type="entry name" value="Chitin-bd_dom"/>
</dbReference>
<dbReference type="GO" id="GO:0008061">
    <property type="term" value="F:chitin binding"/>
    <property type="evidence" value="ECO:0007669"/>
    <property type="project" value="InterPro"/>
</dbReference>
<dbReference type="Pfam" id="PF01607">
    <property type="entry name" value="CBM_14"/>
    <property type="match status" value="1"/>
</dbReference>
<organism evidence="2 3">
    <name type="scientific">Anopheles christyi</name>
    <dbReference type="NCBI Taxonomy" id="43041"/>
    <lineage>
        <taxon>Eukaryota</taxon>
        <taxon>Metazoa</taxon>
        <taxon>Ecdysozoa</taxon>
        <taxon>Arthropoda</taxon>
        <taxon>Hexapoda</taxon>
        <taxon>Insecta</taxon>
        <taxon>Pterygota</taxon>
        <taxon>Neoptera</taxon>
        <taxon>Endopterygota</taxon>
        <taxon>Diptera</taxon>
        <taxon>Nematocera</taxon>
        <taxon>Culicoidea</taxon>
        <taxon>Culicidae</taxon>
        <taxon>Anophelinae</taxon>
        <taxon>Anopheles</taxon>
    </lineage>
</organism>
<evidence type="ECO:0000313" key="3">
    <source>
        <dbReference type="Proteomes" id="UP000075881"/>
    </source>
</evidence>
<name>A0A182KEL2_9DIPT</name>
<dbReference type="SMART" id="SM00494">
    <property type="entry name" value="ChtBD2"/>
    <property type="match status" value="2"/>
</dbReference>
<dbReference type="Proteomes" id="UP000075881">
    <property type="component" value="Unassembled WGS sequence"/>
</dbReference>
<accession>A0A182KEL2</accession>
<dbReference type="AlphaFoldDB" id="A0A182KEL2"/>
<dbReference type="SUPFAM" id="SSF57625">
    <property type="entry name" value="Invertebrate chitin-binding proteins"/>
    <property type="match status" value="2"/>
</dbReference>
<dbReference type="PROSITE" id="PS50940">
    <property type="entry name" value="CHIT_BIND_II"/>
    <property type="match status" value="1"/>
</dbReference>
<evidence type="ECO:0000313" key="2">
    <source>
        <dbReference type="EnsemblMetazoa" id="ACHR009200-PA"/>
    </source>
</evidence>
<dbReference type="STRING" id="43041.A0A182KEL2"/>
<dbReference type="GO" id="GO:0005576">
    <property type="term" value="C:extracellular region"/>
    <property type="evidence" value="ECO:0007669"/>
    <property type="project" value="InterPro"/>
</dbReference>
<reference evidence="3" key="1">
    <citation type="submission" date="2013-03" db="EMBL/GenBank/DDBJ databases">
        <title>The Genome Sequence of Anopheles christyi ACHKN1017.</title>
        <authorList>
            <consortium name="The Broad Institute Genomics Platform"/>
            <person name="Neafsey D.E."/>
            <person name="Besansky N."/>
            <person name="Walker B."/>
            <person name="Young S.K."/>
            <person name="Zeng Q."/>
            <person name="Gargeya S."/>
            <person name="Fitzgerald M."/>
            <person name="Haas B."/>
            <person name="Abouelleil A."/>
            <person name="Allen A.W."/>
            <person name="Alvarado L."/>
            <person name="Arachchi H.M."/>
            <person name="Berlin A.M."/>
            <person name="Chapman S.B."/>
            <person name="Gainer-Dewar J."/>
            <person name="Goldberg J."/>
            <person name="Griggs A."/>
            <person name="Gujja S."/>
            <person name="Hansen M."/>
            <person name="Howarth C."/>
            <person name="Imamovic A."/>
            <person name="Ireland A."/>
            <person name="Larimer J."/>
            <person name="McCowan C."/>
            <person name="Murphy C."/>
            <person name="Pearson M."/>
            <person name="Poon T.W."/>
            <person name="Priest M."/>
            <person name="Roberts A."/>
            <person name="Saif S."/>
            <person name="Shea T."/>
            <person name="Sisk P."/>
            <person name="Sykes S."/>
            <person name="Wortman J."/>
            <person name="Nusbaum C."/>
            <person name="Birren B."/>
        </authorList>
    </citation>
    <scope>NUCLEOTIDE SEQUENCE [LARGE SCALE GENOMIC DNA]</scope>
    <source>
        <strain evidence="3">ACHKN1017</strain>
    </source>
</reference>
<proteinExistence type="predicted"/>
<dbReference type="VEuPathDB" id="VectorBase:ACHR009200"/>
<keyword evidence="3" id="KW-1185">Reference proteome</keyword>
<reference evidence="2" key="2">
    <citation type="submission" date="2020-05" db="UniProtKB">
        <authorList>
            <consortium name="EnsemblMetazoa"/>
        </authorList>
    </citation>
    <scope>IDENTIFICATION</scope>
    <source>
        <strain evidence="2">ACHKN1017</strain>
    </source>
</reference>
<feature type="domain" description="Chitin-binding type-2" evidence="1">
    <location>
        <begin position="92"/>
        <end position="151"/>
    </location>
</feature>
<protein>
    <recommendedName>
        <fullName evidence="1">Chitin-binding type-2 domain-containing protein</fullName>
    </recommendedName>
</protein>
<dbReference type="EnsemblMetazoa" id="ACHR009200-RA">
    <property type="protein sequence ID" value="ACHR009200-PA"/>
    <property type="gene ID" value="ACHR009200"/>
</dbReference>
<dbReference type="Gene3D" id="2.170.140.10">
    <property type="entry name" value="Chitin binding domain"/>
    <property type="match status" value="2"/>
</dbReference>